<evidence type="ECO:0000313" key="6">
    <source>
        <dbReference type="EMBL" id="ABM57161.1"/>
    </source>
</evidence>
<dbReference type="InterPro" id="IPR043147">
    <property type="entry name" value="Penicillin_amidase_A-knob"/>
</dbReference>
<dbReference type="GO" id="GO:0046872">
    <property type="term" value="F:metal ion binding"/>
    <property type="evidence" value="ECO:0007669"/>
    <property type="project" value="UniProtKB-KW"/>
</dbReference>
<dbReference type="InterPro" id="IPR029055">
    <property type="entry name" value="Ntn_hydrolases_N"/>
</dbReference>
<dbReference type="STRING" id="391735.Veis_1397"/>
<dbReference type="Gene3D" id="1.10.439.10">
    <property type="entry name" value="Penicillin Amidohydrolase, domain 1"/>
    <property type="match status" value="1"/>
</dbReference>
<name>A1WHQ4_VEREI</name>
<evidence type="ECO:0000256" key="5">
    <source>
        <dbReference type="PIRSR" id="PIRSR001227-2"/>
    </source>
</evidence>
<dbReference type="PANTHER" id="PTHR34218:SF4">
    <property type="entry name" value="ACYL-HOMOSERINE LACTONE ACYLASE QUIP"/>
    <property type="match status" value="1"/>
</dbReference>
<keyword evidence="5" id="KW-0479">Metal-binding</keyword>
<dbReference type="Gene3D" id="1.10.10.2580">
    <property type="entry name" value="Penicillin Acylase III, Chain A, Domain 2"/>
    <property type="match status" value="1"/>
</dbReference>
<dbReference type="eggNOG" id="COG2366">
    <property type="taxonomic scope" value="Bacteria"/>
</dbReference>
<dbReference type="InterPro" id="IPR002692">
    <property type="entry name" value="S45"/>
</dbReference>
<evidence type="ECO:0000256" key="2">
    <source>
        <dbReference type="ARBA" id="ARBA00022801"/>
    </source>
</evidence>
<evidence type="ECO:0000256" key="4">
    <source>
        <dbReference type="PIRSR" id="PIRSR001227-1"/>
    </source>
</evidence>
<protein>
    <submittedName>
        <fullName evidence="6">Penicillin amidase</fullName>
        <ecNumber evidence="6">3.5.1.11</ecNumber>
    </submittedName>
</protein>
<dbReference type="EMBL" id="CP000542">
    <property type="protein sequence ID" value="ABM57161.1"/>
    <property type="molecule type" value="Genomic_DNA"/>
</dbReference>
<sequence>MTPTTRQLPGLRAPVDLWRDAWGIAHLRARGADDAFFALGHVHASDRLWQMDALRRRTLGRYAEWLGPSALPMDMLARRLGLTECCRRDLLAVNDDTRAMLAAYTAGVNAFIATGPLPPEYALLGATPEPWQDWHCIAVLRQTSLLLNSVYPKLWRAIALPIVGAAALDRLRMNDGSDDLACMPPGASADRIAPDMAALADAMAAFIGHSDTEAGAGGSNNWALHGSRTRSGRPLLAGDPHRVLDMPNLYLQCHVACDEFDVIGLTSPGVPGFPHFAHNRDVAWCVTVAFVDTADLYLERFEDQGRRYLLRTDADGGNAQWAEVARRVERIRVRGQADVDCEVLVTARGPVVAGAANSGSALVLRHSSDVEADRSFDCLRPMMQARSVAALFEASRGWGLVDHNLVAADTQGHIGHHVRAKIPRRPAANGWLPVPGWLDRHAWRGWLAWEQLPRQIDPAAGLIVTANNRIVERHDEYLSTDCHPPHRARRIWQLLTALEAADSADMHAVHRDTVSLPALDICARLAPLALAEPASAALRERLVAWDGRLDADSTEANAYVSLRLALARQVAQRSGLGVTDPGLRGSIPPGLVPEYQLGWCVPQLLRADDRALLGGASWSEVLTQALQEVAREPAAAWGARHRLLLQHPLAAVFPGETMLAPRDMGAIGGDNETVFSAGYLAHLGMHAHYASVARYVFDVGQWDDCRWIVFHGASGDPRDAHYDDQSAAWRRCESVPMHYDWATVAGQAVAHQRLTGVPPATV</sequence>
<gene>
    <name evidence="6" type="ordered locus">Veis_1397</name>
</gene>
<dbReference type="CDD" id="cd03747">
    <property type="entry name" value="Ntn_PGA_like"/>
    <property type="match status" value="1"/>
</dbReference>
<accession>A1WHQ4</accession>
<dbReference type="GeneID" id="76460031"/>
<evidence type="ECO:0000256" key="1">
    <source>
        <dbReference type="ARBA" id="ARBA00006586"/>
    </source>
</evidence>
<comment type="similarity">
    <text evidence="1">Belongs to the peptidase S45 family.</text>
</comment>
<feature type="active site" description="Nucleophile" evidence="4">
    <location>
        <position position="219"/>
    </location>
</feature>
<keyword evidence="2 6" id="KW-0378">Hydrolase</keyword>
<dbReference type="Gene3D" id="3.60.20.10">
    <property type="entry name" value="Glutamine Phosphoribosylpyrophosphate, subunit 1, domain 1"/>
    <property type="match status" value="1"/>
</dbReference>
<dbReference type="GO" id="GO:0008953">
    <property type="term" value="F:penicillin amidase activity"/>
    <property type="evidence" value="ECO:0007669"/>
    <property type="project" value="UniProtKB-EC"/>
</dbReference>
<dbReference type="InterPro" id="IPR043146">
    <property type="entry name" value="Penicillin_amidase_N_B-knob"/>
</dbReference>
<dbReference type="Proteomes" id="UP000000374">
    <property type="component" value="Chromosome"/>
</dbReference>
<dbReference type="HOGENOM" id="CLU_011790_2_0_4"/>
<dbReference type="KEGG" id="vei:Veis_1397"/>
<dbReference type="PANTHER" id="PTHR34218">
    <property type="entry name" value="PEPTIDASE S45 PENICILLIN AMIDASE"/>
    <property type="match status" value="1"/>
</dbReference>
<feature type="binding site" evidence="5">
    <location>
        <position position="292"/>
    </location>
    <ligand>
        <name>Ca(2+)</name>
        <dbReference type="ChEBI" id="CHEBI:29108"/>
    </ligand>
</feature>
<evidence type="ECO:0000256" key="3">
    <source>
        <dbReference type="ARBA" id="ARBA00023145"/>
    </source>
</evidence>
<dbReference type="Gene3D" id="1.10.1400.10">
    <property type="match status" value="1"/>
</dbReference>
<dbReference type="MEROPS" id="S45.003"/>
<dbReference type="InterPro" id="IPR014395">
    <property type="entry name" value="Pen/GL7ACA/AHL_acylase"/>
</dbReference>
<dbReference type="EC" id="3.5.1.11" evidence="6"/>
<dbReference type="PIRSF" id="PIRSF001227">
    <property type="entry name" value="Pen_acylase"/>
    <property type="match status" value="1"/>
</dbReference>
<feature type="binding site" evidence="5">
    <location>
        <position position="295"/>
    </location>
    <ligand>
        <name>Ca(2+)</name>
        <dbReference type="ChEBI" id="CHEBI:29108"/>
    </ligand>
</feature>
<dbReference type="Pfam" id="PF01804">
    <property type="entry name" value="Penicil_amidase"/>
    <property type="match status" value="1"/>
</dbReference>
<proteinExistence type="inferred from homology"/>
<dbReference type="RefSeq" id="WP_011809170.1">
    <property type="nucleotide sequence ID" value="NC_008786.1"/>
</dbReference>
<keyword evidence="5" id="KW-0106">Calcium</keyword>
<dbReference type="GO" id="GO:0017000">
    <property type="term" value="P:antibiotic biosynthetic process"/>
    <property type="evidence" value="ECO:0007669"/>
    <property type="project" value="InterPro"/>
</dbReference>
<dbReference type="SUPFAM" id="SSF56235">
    <property type="entry name" value="N-terminal nucleophile aminohydrolases (Ntn hydrolases)"/>
    <property type="match status" value="1"/>
</dbReference>
<dbReference type="AlphaFoldDB" id="A1WHQ4"/>
<dbReference type="Gene3D" id="2.30.120.10">
    <property type="match status" value="1"/>
</dbReference>
<keyword evidence="7" id="KW-1185">Reference proteome</keyword>
<dbReference type="OrthoDB" id="9760084at2"/>
<reference evidence="7" key="1">
    <citation type="submission" date="2006-12" db="EMBL/GenBank/DDBJ databases">
        <title>Complete sequence of chromosome 1 of Verminephrobacter eiseniae EF01-2.</title>
        <authorList>
            <person name="Copeland A."/>
            <person name="Lucas S."/>
            <person name="Lapidus A."/>
            <person name="Barry K."/>
            <person name="Detter J.C."/>
            <person name="Glavina del Rio T."/>
            <person name="Dalin E."/>
            <person name="Tice H."/>
            <person name="Pitluck S."/>
            <person name="Chertkov O."/>
            <person name="Brettin T."/>
            <person name="Bruce D."/>
            <person name="Han C."/>
            <person name="Tapia R."/>
            <person name="Gilna P."/>
            <person name="Schmutz J."/>
            <person name="Larimer F."/>
            <person name="Land M."/>
            <person name="Hauser L."/>
            <person name="Kyrpides N."/>
            <person name="Kim E."/>
            <person name="Stahl D."/>
            <person name="Richardson P."/>
        </authorList>
    </citation>
    <scope>NUCLEOTIDE SEQUENCE [LARGE SCALE GENOMIC DNA]</scope>
    <source>
        <strain evidence="7">EF01-2</strain>
    </source>
</reference>
<dbReference type="InterPro" id="IPR023343">
    <property type="entry name" value="Penicillin_amidase_dom1"/>
</dbReference>
<evidence type="ECO:0000313" key="7">
    <source>
        <dbReference type="Proteomes" id="UP000000374"/>
    </source>
</evidence>
<organism evidence="6 7">
    <name type="scientific">Verminephrobacter eiseniae (strain EF01-2)</name>
    <dbReference type="NCBI Taxonomy" id="391735"/>
    <lineage>
        <taxon>Bacteria</taxon>
        <taxon>Pseudomonadati</taxon>
        <taxon>Pseudomonadota</taxon>
        <taxon>Betaproteobacteria</taxon>
        <taxon>Burkholderiales</taxon>
        <taxon>Comamonadaceae</taxon>
        <taxon>Verminephrobacter</taxon>
    </lineage>
</organism>
<keyword evidence="3" id="KW-0865">Zymogen</keyword>
<comment type="cofactor">
    <cofactor evidence="5">
        <name>Ca(2+)</name>
        <dbReference type="ChEBI" id="CHEBI:29108"/>
    </cofactor>
    <text evidence="5">Binds 1 Ca(2+) ion per dimer.</text>
</comment>